<keyword evidence="1" id="KW-0808">Transferase</keyword>
<reference evidence="2" key="1">
    <citation type="journal article" date="2022" name="Nat. Commun.">
        <title>Chromosome evolution and the genetic basis of agronomically important traits in greater yam.</title>
        <authorList>
            <person name="Bredeson J.V."/>
            <person name="Lyons J.B."/>
            <person name="Oniyinde I.O."/>
            <person name="Okereke N.R."/>
            <person name="Kolade O."/>
            <person name="Nnabue I."/>
            <person name="Nwadili C.O."/>
            <person name="Hribova E."/>
            <person name="Parker M."/>
            <person name="Nwogha J."/>
            <person name="Shu S."/>
            <person name="Carlson J."/>
            <person name="Kariba R."/>
            <person name="Muthemba S."/>
            <person name="Knop K."/>
            <person name="Barton G.J."/>
            <person name="Sherwood A.V."/>
            <person name="Lopez-Montes A."/>
            <person name="Asiedu R."/>
            <person name="Jamnadass R."/>
            <person name="Muchugi A."/>
            <person name="Goodstein D."/>
            <person name="Egesi C.N."/>
            <person name="Featherston J."/>
            <person name="Asfaw A."/>
            <person name="Simpson G.G."/>
            <person name="Dolezel J."/>
            <person name="Hendre P.S."/>
            <person name="Van Deynze A."/>
            <person name="Kumar P.L."/>
            <person name="Obidiegwu J.E."/>
            <person name="Bhattacharjee R."/>
            <person name="Rokhsar D.S."/>
        </authorList>
    </citation>
    <scope>NUCLEOTIDE SEQUENCE [LARGE SCALE GENOMIC DNA]</scope>
    <source>
        <strain evidence="2">cv. TDa95/00328</strain>
    </source>
</reference>
<dbReference type="EC" id="2.7.11.1" evidence="1"/>
<dbReference type="Proteomes" id="UP000827976">
    <property type="component" value="Chromosome 7"/>
</dbReference>
<name>A0ACB7VQ79_DIOAL</name>
<gene>
    <name evidence="1" type="ORF">IHE45_07G023000</name>
</gene>
<keyword evidence="1" id="KW-0418">Kinase</keyword>
<evidence type="ECO:0000313" key="1">
    <source>
        <dbReference type="EMBL" id="KAH7676533.1"/>
    </source>
</evidence>
<keyword evidence="1" id="KW-0723">Serine/threonine-protein kinase</keyword>
<accession>A0ACB7VQ79</accession>
<dbReference type="EMBL" id="CM037017">
    <property type="protein sequence ID" value="KAH7676533.1"/>
    <property type="molecule type" value="Genomic_DNA"/>
</dbReference>
<proteinExistence type="predicted"/>
<sequence length="1337" mass="146269">MGVENYHVIELVGEGSFGKVYKGRRKFTGQTVAMKFILKHGKSEKDIHNLRQEIEILRKLKHENIIEMLDAFENPQEFCVVTEFAQGELFEVLEDDKCLPEDQVQAIAKQLVRALYYLHSNRIIHRDMKPQNILIGAGSVVKLCDFGFARAMSANTVVLRSIKGTPLYMAPELVREQPYNHTADLWSLGVILYELFVGQPPFYTNSVYALIRHIVKDPVKYPDNMSPNFRSFLKGLLNKVPQSRLSWPALLEHPFVKESSDDVEARETRAAVAAARGCDAAWRGEGNNVASSKIEASGKRSPETSSEILKAPSIVNDDRARSPSLIPENQQEPASNACILSSGHQVLDKLEKNSRTVKGANIIAQDYEALSAILLPLKTWSNGSPSSLRDLNIECANQSFRIVTNMITAGAHQSCAALDDMICVLLGFAAAIVKLNLSEADGLAVKSLSTLKKLLDNNGSGVGNSYARHWSALKDLYSQILTTNSDASGRVIYESTACVAVMLSRVALGLKTSVAADVSEMVSQKPSPEQILIQIVNHAKESGIMDLLCECLAASGSSLMSGTLNMVPATCEACKSIWALIDAVELISMKGKAHLLPLNHSRHHSPIQADARIHDEDLVLEPVKLVEMFVKSFLESRHVQTAFYYCIHNGLESALNAGFQIISRICISNNLICKALCTSLSSLTTSDELDSGGDGTIISDIFSLLSLCVSYINKESGEIQNQKCKLSNPHRLVLHSCLALATVANCLRSDEKISASSILTSSQKKQRGRLSVLAHFCSSDDRVVNYNQPHCLSAMLALSSILSLESGSTTSSSICESALVLLPPMATLRNQLKVLLSDENEALSKYKLLNWYGVRDGCVGLLKARLNWGGPLAIEQACSNGIPQLLTCLLADGLKKDSEGKEISKVRAGLSPIGVVWTLSALCYCLPGGVFRDVLFRRDHLKLITDLITELHLKILKGWRGLGGGTNGIRDLINALVDLLAFPFVAVQSSPSMPSTSASINSGFVLNTASPGGKIGLENKEMIKAIEANLPHYIQVLLEVGFPGRILKCLDFIECKDLGRPIAIIAKMVGYRPLALQLLREGLLNPSLVQTVLGGSSPREAVVDFLMIVSDLARMSKDFYESIDKAGMLVFLKEYLNHEDADLRAKACSAIGNMCRHGPYFYGPLAINKIIDLLIDRCSDSDKRTRKFACFAVGNAAYHNDILYENLRRCIPQLTKLLLSVEEDKTKANAAGALSNLVRNSNSLCEDIISQGALQALLKLASDYSVVALNPSRGDAMNESPLKIVLFALRKMCDHTPCRQFISSSEFLPLFTQLKRSPNTIIAEYASVIISKASQTK</sequence>
<keyword evidence="2" id="KW-1185">Reference proteome</keyword>
<organism evidence="1 2">
    <name type="scientific">Dioscorea alata</name>
    <name type="common">Purple yam</name>
    <dbReference type="NCBI Taxonomy" id="55571"/>
    <lineage>
        <taxon>Eukaryota</taxon>
        <taxon>Viridiplantae</taxon>
        <taxon>Streptophyta</taxon>
        <taxon>Embryophyta</taxon>
        <taxon>Tracheophyta</taxon>
        <taxon>Spermatophyta</taxon>
        <taxon>Magnoliopsida</taxon>
        <taxon>Liliopsida</taxon>
        <taxon>Dioscoreales</taxon>
        <taxon>Dioscoreaceae</taxon>
        <taxon>Dioscorea</taxon>
    </lineage>
</organism>
<protein>
    <submittedName>
        <fullName evidence="1">Non-specific serine/threonine protein kinase protein</fullName>
        <ecNumber evidence="1">2.7.11.1</ecNumber>
    </submittedName>
</protein>
<evidence type="ECO:0000313" key="2">
    <source>
        <dbReference type="Proteomes" id="UP000827976"/>
    </source>
</evidence>
<comment type="caution">
    <text evidence="1">The sequence shown here is derived from an EMBL/GenBank/DDBJ whole genome shotgun (WGS) entry which is preliminary data.</text>
</comment>